<comment type="caution">
    <text evidence="1">The sequence shown here is derived from an EMBL/GenBank/DDBJ whole genome shotgun (WGS) entry which is preliminary data.</text>
</comment>
<gene>
    <name evidence="1" type="ORF">LTS18_009089</name>
</gene>
<protein>
    <submittedName>
        <fullName evidence="1">Uncharacterized protein</fullName>
    </submittedName>
</protein>
<evidence type="ECO:0000313" key="1">
    <source>
        <dbReference type="EMBL" id="KAK3077850.1"/>
    </source>
</evidence>
<reference evidence="1" key="1">
    <citation type="submission" date="2024-09" db="EMBL/GenBank/DDBJ databases">
        <title>Black Yeasts Isolated from many extreme environments.</title>
        <authorList>
            <person name="Coleine C."/>
            <person name="Stajich J.E."/>
            <person name="Selbmann L."/>
        </authorList>
    </citation>
    <scope>NUCLEOTIDE SEQUENCE</scope>
    <source>
        <strain evidence="1">CCFEE 5737</strain>
    </source>
</reference>
<evidence type="ECO:0000313" key="2">
    <source>
        <dbReference type="Proteomes" id="UP001186974"/>
    </source>
</evidence>
<sequence length="316" mass="33831">MRSSEDAVTITSTSSNTPTKHRDNSISSIPSFSTARMTTSNSIASSGLFERPNSGNATKLPPPTIIPDRPESPTRLKLGPRPLPVPGVAAGSPEKRTSTQTSRLPASPERRLRMQSPQKLRERLQNEARAISTTETSLQAELSKIGDELSGLAGESRKPHASARHATAGAGAAAAGVGSLSRATGMSQFTVTADLKALENKVKALESRIPTLVGDLSKRVELLGTSVSDSLAASEKKNRALEELYKDAAAENEALYARFNEELGKVLRKVKGSGQGDGVEELRQRMQDAEVESAKLRKENARLKRENAGLRAALRD</sequence>
<name>A0ACC3DMU4_9PEZI</name>
<accession>A0ACC3DMU4</accession>
<keyword evidence="2" id="KW-1185">Reference proteome</keyword>
<proteinExistence type="predicted"/>
<dbReference type="EMBL" id="JAWDJW010002439">
    <property type="protein sequence ID" value="KAK3077850.1"/>
    <property type="molecule type" value="Genomic_DNA"/>
</dbReference>
<organism evidence="1 2">
    <name type="scientific">Coniosporium uncinatum</name>
    <dbReference type="NCBI Taxonomy" id="93489"/>
    <lineage>
        <taxon>Eukaryota</taxon>
        <taxon>Fungi</taxon>
        <taxon>Dikarya</taxon>
        <taxon>Ascomycota</taxon>
        <taxon>Pezizomycotina</taxon>
        <taxon>Dothideomycetes</taxon>
        <taxon>Dothideomycetes incertae sedis</taxon>
        <taxon>Coniosporium</taxon>
    </lineage>
</organism>
<dbReference type="Proteomes" id="UP001186974">
    <property type="component" value="Unassembled WGS sequence"/>
</dbReference>